<evidence type="ECO:0000313" key="2">
    <source>
        <dbReference type="Proteomes" id="UP000887572"/>
    </source>
</evidence>
<feature type="compositionally biased region" description="Low complexity" evidence="1">
    <location>
        <begin position="22"/>
        <end position="34"/>
    </location>
</feature>
<evidence type="ECO:0000256" key="1">
    <source>
        <dbReference type="SAM" id="MobiDB-lite"/>
    </source>
</evidence>
<dbReference type="AlphaFoldDB" id="A0A914GR28"/>
<reference evidence="3" key="1">
    <citation type="submission" date="2022-11" db="UniProtKB">
        <authorList>
            <consortium name="WormBaseParasite"/>
        </authorList>
    </citation>
    <scope>IDENTIFICATION</scope>
</reference>
<evidence type="ECO:0000313" key="3">
    <source>
        <dbReference type="WBParaSite" id="Gr19_v10_g10608.t1"/>
    </source>
</evidence>
<feature type="compositionally biased region" description="Basic residues" evidence="1">
    <location>
        <begin position="10"/>
        <end position="21"/>
    </location>
</feature>
<keyword evidence="2" id="KW-1185">Reference proteome</keyword>
<dbReference type="WBParaSite" id="Gr19_v10_g10608.t1">
    <property type="protein sequence ID" value="Gr19_v10_g10608.t1"/>
    <property type="gene ID" value="Gr19_v10_g10608"/>
</dbReference>
<name>A0A914GR28_GLORO</name>
<protein>
    <submittedName>
        <fullName evidence="3">Uncharacterized protein</fullName>
    </submittedName>
</protein>
<dbReference type="Proteomes" id="UP000887572">
    <property type="component" value="Unplaced"/>
</dbReference>
<accession>A0A914GR28</accession>
<proteinExistence type="predicted"/>
<organism evidence="2 3">
    <name type="scientific">Globodera rostochiensis</name>
    <name type="common">Golden nematode worm</name>
    <name type="synonym">Heterodera rostochiensis</name>
    <dbReference type="NCBI Taxonomy" id="31243"/>
    <lineage>
        <taxon>Eukaryota</taxon>
        <taxon>Metazoa</taxon>
        <taxon>Ecdysozoa</taxon>
        <taxon>Nematoda</taxon>
        <taxon>Chromadorea</taxon>
        <taxon>Rhabditida</taxon>
        <taxon>Tylenchina</taxon>
        <taxon>Tylenchomorpha</taxon>
        <taxon>Tylenchoidea</taxon>
        <taxon>Heteroderidae</taxon>
        <taxon>Heteroderinae</taxon>
        <taxon>Globodera</taxon>
    </lineage>
</organism>
<sequence length="84" mass="9766">MPSPTPLLQLHHHHHHHHHQQQQHQQQQQQQQHQRALSTESALRLGMVPAGNDPMIMQQPMRLGSEMRGERTAYQLPESGFAFL</sequence>
<feature type="region of interest" description="Disordered" evidence="1">
    <location>
        <begin position="1"/>
        <end position="41"/>
    </location>
</feature>